<dbReference type="InterPro" id="IPR036047">
    <property type="entry name" value="F-box-like_dom_sf"/>
</dbReference>
<evidence type="ECO:0000313" key="1">
    <source>
        <dbReference type="EMBL" id="KAF4622578.1"/>
    </source>
</evidence>
<gene>
    <name evidence="1" type="ORF">D9613_009390</name>
</gene>
<dbReference type="Proteomes" id="UP000521872">
    <property type="component" value="Unassembled WGS sequence"/>
</dbReference>
<evidence type="ECO:0000313" key="2">
    <source>
        <dbReference type="Proteomes" id="UP000521872"/>
    </source>
</evidence>
<dbReference type="EMBL" id="JAACJL010000002">
    <property type="protein sequence ID" value="KAF4622578.1"/>
    <property type="molecule type" value="Genomic_DNA"/>
</dbReference>
<evidence type="ECO:0008006" key="3">
    <source>
        <dbReference type="Google" id="ProtNLM"/>
    </source>
</evidence>
<accession>A0A8H4R541</accession>
<name>A0A8H4R541_9AGAR</name>
<dbReference type="SUPFAM" id="SSF81383">
    <property type="entry name" value="F-box domain"/>
    <property type="match status" value="1"/>
</dbReference>
<dbReference type="AlphaFoldDB" id="A0A8H4R541"/>
<dbReference type="Gene3D" id="1.20.1280.50">
    <property type="match status" value="1"/>
</dbReference>
<protein>
    <recommendedName>
        <fullName evidence="3">F-box domain-containing protein</fullName>
    </recommendedName>
</protein>
<sequence>MTDIDAASRFQSHPPPIEKIPAELFLMIFEAALVAEHSCVLEVMRGESSKFYASPRTIDYVSPTPLAAPLSLSQVSRRWRKIVLASPSLWRNIAVPRFDWSTSHTAQRQSQSSDTVYHHHRHHASPAACKRLVSLWLERAVSSGATTTRLNICHAHPPSTHDDPMRVPCNSEHDIDSYAAGSTPRTALESAASFQYLRDVYDNLAAYHTKWESLNLVLDNHAIKKFAQLVQAQRDRFRKGEELEDSISEVLGQNLKELTIILPMSLLTYHDQHLTSLLAWIRTLPSLRTFVLYDHFSFFSPGDVLSDLTSPLVGGPMLNSLSETVENLTHVQLFAPLTDETVIHTLGTALAARHVSFSMDSFGDIEKRGEAYFESRATELEMFAESTSPNAVVYADRKHIVLKNLGSLELAHTVDPLAAINVFSIPFLEVLIIRQGILDIKDTDTKEATRKLVCFLGQLKQPLRKLVLQDDLFENGVDMSDLFTLRDSRYSIEVVDIGHAKCC</sequence>
<proteinExistence type="predicted"/>
<comment type="caution">
    <text evidence="1">The sequence shown here is derived from an EMBL/GenBank/DDBJ whole genome shotgun (WGS) entry which is preliminary data.</text>
</comment>
<keyword evidence="2" id="KW-1185">Reference proteome</keyword>
<organism evidence="1 2">
    <name type="scientific">Agrocybe pediades</name>
    <dbReference type="NCBI Taxonomy" id="84607"/>
    <lineage>
        <taxon>Eukaryota</taxon>
        <taxon>Fungi</taxon>
        <taxon>Dikarya</taxon>
        <taxon>Basidiomycota</taxon>
        <taxon>Agaricomycotina</taxon>
        <taxon>Agaricomycetes</taxon>
        <taxon>Agaricomycetidae</taxon>
        <taxon>Agaricales</taxon>
        <taxon>Agaricineae</taxon>
        <taxon>Strophariaceae</taxon>
        <taxon>Agrocybe</taxon>
    </lineage>
</organism>
<reference evidence="1 2" key="1">
    <citation type="submission" date="2019-12" db="EMBL/GenBank/DDBJ databases">
        <authorList>
            <person name="Floudas D."/>
            <person name="Bentzer J."/>
            <person name="Ahren D."/>
            <person name="Johansson T."/>
            <person name="Persson P."/>
            <person name="Tunlid A."/>
        </authorList>
    </citation>
    <scope>NUCLEOTIDE SEQUENCE [LARGE SCALE GENOMIC DNA]</scope>
    <source>
        <strain evidence="1 2">CBS 102.39</strain>
    </source>
</reference>